<name>A0ABM9NLD1_9GAMM</name>
<sequence>MPRSRVSPPGRPPYSRWPMAGAVRRGGFAAAFGRGTGRGGPALPGGGSPGPSATGLQILERYIDTFFGYRPAMP</sequence>
<feature type="compositionally biased region" description="Gly residues" evidence="1">
    <location>
        <begin position="34"/>
        <end position="49"/>
    </location>
</feature>
<evidence type="ECO:0000313" key="3">
    <source>
        <dbReference type="Proteomes" id="UP001497493"/>
    </source>
</evidence>
<protein>
    <submittedName>
        <fullName evidence="2">Uncharacterized protein</fullName>
    </submittedName>
</protein>
<feature type="region of interest" description="Disordered" evidence="1">
    <location>
        <begin position="32"/>
        <end position="54"/>
    </location>
</feature>
<proteinExistence type="predicted"/>
<evidence type="ECO:0000256" key="1">
    <source>
        <dbReference type="SAM" id="MobiDB-lite"/>
    </source>
</evidence>
<organism evidence="2 3">
    <name type="scientific">Candidatus Methylocalor cossyra</name>
    <dbReference type="NCBI Taxonomy" id="3108543"/>
    <lineage>
        <taxon>Bacteria</taxon>
        <taxon>Pseudomonadati</taxon>
        <taxon>Pseudomonadota</taxon>
        <taxon>Gammaproteobacteria</taxon>
        <taxon>Methylococcales</taxon>
        <taxon>Methylococcaceae</taxon>
        <taxon>Candidatus Methylocalor</taxon>
    </lineage>
</organism>
<accession>A0ABM9NLD1</accession>
<dbReference type="EMBL" id="OZ026884">
    <property type="protein sequence ID" value="CAL1241450.1"/>
    <property type="molecule type" value="Genomic_DNA"/>
</dbReference>
<dbReference type="Proteomes" id="UP001497493">
    <property type="component" value="Chromosome"/>
</dbReference>
<reference evidence="2 3" key="1">
    <citation type="submission" date="2024-04" db="EMBL/GenBank/DDBJ databases">
        <authorList>
            <person name="Cremers G."/>
        </authorList>
    </citation>
    <scope>NUCLEOTIDE SEQUENCE [LARGE SCALE GENOMIC DNA]</scope>
    <source>
        <strain evidence="2">MeCH1-AG</strain>
    </source>
</reference>
<keyword evidence="3" id="KW-1185">Reference proteome</keyword>
<evidence type="ECO:0000313" key="2">
    <source>
        <dbReference type="EMBL" id="CAL1241450.1"/>
    </source>
</evidence>
<gene>
    <name evidence="2" type="ORF">MECH1_V1_2674</name>
</gene>